<evidence type="ECO:0000313" key="2">
    <source>
        <dbReference type="EMBL" id="KAG1568088.1"/>
    </source>
</evidence>
<protein>
    <recommendedName>
        <fullName evidence="1">Tc1-like transposase DDE domain-containing protein</fullName>
    </recommendedName>
</protein>
<dbReference type="EMBL" id="JAANIU010001233">
    <property type="protein sequence ID" value="KAG1568088.1"/>
    <property type="molecule type" value="Genomic_DNA"/>
</dbReference>
<feature type="domain" description="Tc1-like transposase DDE" evidence="1">
    <location>
        <begin position="3"/>
        <end position="69"/>
    </location>
</feature>
<keyword evidence="3" id="KW-1185">Reference proteome</keyword>
<dbReference type="Gene3D" id="3.30.420.10">
    <property type="entry name" value="Ribonuclease H-like superfamily/Ribonuclease H"/>
    <property type="match status" value="1"/>
</dbReference>
<comment type="caution">
    <text evidence="2">The sequence shown here is derived from an EMBL/GenBank/DDBJ whole genome shotgun (WGS) entry which is preliminary data.</text>
</comment>
<dbReference type="AlphaFoldDB" id="A0A9P6Z086"/>
<dbReference type="InterPro" id="IPR036397">
    <property type="entry name" value="RNaseH_sf"/>
</dbReference>
<gene>
    <name evidence="2" type="ORF">G6F50_007612</name>
</gene>
<reference evidence="2 3" key="1">
    <citation type="journal article" date="2020" name="Microb. Genom.">
        <title>Genetic diversity of clinical and environmental Mucorales isolates obtained from an investigation of mucormycosis cases among solid organ transplant recipients.</title>
        <authorList>
            <person name="Nguyen M.H."/>
            <person name="Kaul D."/>
            <person name="Muto C."/>
            <person name="Cheng S.J."/>
            <person name="Richter R.A."/>
            <person name="Bruno V.M."/>
            <person name="Liu G."/>
            <person name="Beyhan S."/>
            <person name="Sundermann A.J."/>
            <person name="Mounaud S."/>
            <person name="Pasculle A.W."/>
            <person name="Nierman W.C."/>
            <person name="Driscoll E."/>
            <person name="Cumbie R."/>
            <person name="Clancy C.J."/>
            <person name="Dupont C.L."/>
        </authorList>
    </citation>
    <scope>NUCLEOTIDE SEQUENCE [LARGE SCALE GENOMIC DNA]</scope>
    <source>
        <strain evidence="2 3">GL24</strain>
    </source>
</reference>
<dbReference type="Pfam" id="PF13358">
    <property type="entry name" value="DDE_3"/>
    <property type="match status" value="1"/>
</dbReference>
<dbReference type="InterPro" id="IPR038717">
    <property type="entry name" value="Tc1-like_DDE_dom"/>
</dbReference>
<dbReference type="Proteomes" id="UP000740926">
    <property type="component" value="Unassembled WGS sequence"/>
</dbReference>
<evidence type="ECO:0000313" key="3">
    <source>
        <dbReference type="Proteomes" id="UP000740926"/>
    </source>
</evidence>
<proteinExistence type="predicted"/>
<sequence>MDEMDRYPHMKGHYLVMDNVPVHTAEDIAKYVEYRGYRWAYLPSYSPELNPIEQFWSVIKSKVKRNMFLKKR</sequence>
<dbReference type="GO" id="GO:0003676">
    <property type="term" value="F:nucleic acid binding"/>
    <property type="evidence" value="ECO:0007669"/>
    <property type="project" value="InterPro"/>
</dbReference>
<accession>A0A9P6Z086</accession>
<dbReference type="PANTHER" id="PTHR46564">
    <property type="entry name" value="TRANSPOSASE"/>
    <property type="match status" value="1"/>
</dbReference>
<evidence type="ECO:0000259" key="1">
    <source>
        <dbReference type="Pfam" id="PF13358"/>
    </source>
</evidence>
<name>A0A9P6Z086_9FUNG</name>
<dbReference type="PANTHER" id="PTHR46564:SF1">
    <property type="entry name" value="TRANSPOSASE"/>
    <property type="match status" value="1"/>
</dbReference>
<organism evidence="2 3">
    <name type="scientific">Rhizopus delemar</name>
    <dbReference type="NCBI Taxonomy" id="936053"/>
    <lineage>
        <taxon>Eukaryota</taxon>
        <taxon>Fungi</taxon>
        <taxon>Fungi incertae sedis</taxon>
        <taxon>Mucoromycota</taxon>
        <taxon>Mucoromycotina</taxon>
        <taxon>Mucoromycetes</taxon>
        <taxon>Mucorales</taxon>
        <taxon>Mucorineae</taxon>
        <taxon>Rhizopodaceae</taxon>
        <taxon>Rhizopus</taxon>
    </lineage>
</organism>